<dbReference type="PANTHER" id="PTHR30466:SF1">
    <property type="entry name" value="FMN REDUCTASE (NADH) RUTF"/>
    <property type="match status" value="1"/>
</dbReference>
<dbReference type="InterPro" id="IPR050268">
    <property type="entry name" value="NADH-dep_flavin_reductase"/>
</dbReference>
<feature type="region of interest" description="Disordered" evidence="2">
    <location>
        <begin position="1"/>
        <end position="26"/>
    </location>
</feature>
<reference evidence="4 5" key="1">
    <citation type="submission" date="2019-06" db="EMBL/GenBank/DDBJ databases">
        <title>Sequencing the genomes of 1000 actinobacteria strains.</title>
        <authorList>
            <person name="Klenk H.-P."/>
        </authorList>
    </citation>
    <scope>NUCLEOTIDE SEQUENCE [LARGE SCALE GENOMIC DNA]</scope>
    <source>
        <strain evidence="4 5">DSM 41649</strain>
    </source>
</reference>
<comment type="caution">
    <text evidence="4">The sequence shown here is derived from an EMBL/GenBank/DDBJ whole genome shotgun (WGS) entry which is preliminary data.</text>
</comment>
<dbReference type="GO" id="GO:0042602">
    <property type="term" value="F:riboflavin reductase (NADPH) activity"/>
    <property type="evidence" value="ECO:0007669"/>
    <property type="project" value="TreeGrafter"/>
</dbReference>
<keyword evidence="5" id="KW-1185">Reference proteome</keyword>
<dbReference type="InterPro" id="IPR002563">
    <property type="entry name" value="Flavin_Rdtase-like_dom"/>
</dbReference>
<dbReference type="Gene3D" id="2.30.110.10">
    <property type="entry name" value="Electron Transport, Fmn-binding Protein, Chain A"/>
    <property type="match status" value="1"/>
</dbReference>
<keyword evidence="1" id="KW-0560">Oxidoreductase</keyword>
<accession>A0A561EVG2</accession>
<proteinExistence type="predicted"/>
<gene>
    <name evidence="4" type="ORF">FB465_4715</name>
</gene>
<feature type="domain" description="Flavin reductase like" evidence="3">
    <location>
        <begin position="30"/>
        <end position="177"/>
    </location>
</feature>
<dbReference type="Pfam" id="PF01613">
    <property type="entry name" value="Flavin_Reduct"/>
    <property type="match status" value="1"/>
</dbReference>
<dbReference type="Proteomes" id="UP000318416">
    <property type="component" value="Unassembled WGS sequence"/>
</dbReference>
<dbReference type="SUPFAM" id="SSF50475">
    <property type="entry name" value="FMN-binding split barrel"/>
    <property type="match status" value="1"/>
</dbReference>
<evidence type="ECO:0000313" key="4">
    <source>
        <dbReference type="EMBL" id="TWE19596.1"/>
    </source>
</evidence>
<evidence type="ECO:0000256" key="1">
    <source>
        <dbReference type="ARBA" id="ARBA00023002"/>
    </source>
</evidence>
<protein>
    <submittedName>
        <fullName evidence="4">Flavin reductase (DIM6/NTAB) family NADH-FMN oxidoreductase RutF</fullName>
    </submittedName>
</protein>
<sequence length="198" mass="20499">MSVAAEPRTAQSLRSGGRPAPDPAQRRRALRHLASPVSVLTVSHSDRLHGTTVSTVTTVSLSPLILGACLKAGSVFAELAAAEGRFSVNVLGGTQGPVARWFADSSRPDGAEQFAGLPWHADPYGRAPLLEGALAHYTCRLVGSTVVGDHEVLLGRVVHAVTGDGDPLLSFAGGLFAGALNPVAPRNDTPTKKENTAP</sequence>
<dbReference type="AlphaFoldDB" id="A0A561EVG2"/>
<organism evidence="4 5">
    <name type="scientific">Kitasatospora atroaurantiaca</name>
    <dbReference type="NCBI Taxonomy" id="285545"/>
    <lineage>
        <taxon>Bacteria</taxon>
        <taxon>Bacillati</taxon>
        <taxon>Actinomycetota</taxon>
        <taxon>Actinomycetes</taxon>
        <taxon>Kitasatosporales</taxon>
        <taxon>Streptomycetaceae</taxon>
        <taxon>Kitasatospora</taxon>
    </lineage>
</organism>
<name>A0A561EVG2_9ACTN</name>
<dbReference type="GO" id="GO:0010181">
    <property type="term" value="F:FMN binding"/>
    <property type="evidence" value="ECO:0007669"/>
    <property type="project" value="InterPro"/>
</dbReference>
<evidence type="ECO:0000259" key="3">
    <source>
        <dbReference type="SMART" id="SM00903"/>
    </source>
</evidence>
<dbReference type="InterPro" id="IPR012349">
    <property type="entry name" value="Split_barrel_FMN-bd"/>
</dbReference>
<evidence type="ECO:0000313" key="5">
    <source>
        <dbReference type="Proteomes" id="UP000318416"/>
    </source>
</evidence>
<dbReference type="SMART" id="SM00903">
    <property type="entry name" value="Flavin_Reduct"/>
    <property type="match status" value="1"/>
</dbReference>
<dbReference type="EMBL" id="VIVR01000001">
    <property type="protein sequence ID" value="TWE19596.1"/>
    <property type="molecule type" value="Genomic_DNA"/>
</dbReference>
<dbReference type="RefSeq" id="WP_246192792.1">
    <property type="nucleotide sequence ID" value="NZ_BAAABR010000015.1"/>
</dbReference>
<dbReference type="PANTHER" id="PTHR30466">
    <property type="entry name" value="FLAVIN REDUCTASE"/>
    <property type="match status" value="1"/>
</dbReference>
<evidence type="ECO:0000256" key="2">
    <source>
        <dbReference type="SAM" id="MobiDB-lite"/>
    </source>
</evidence>